<dbReference type="HOGENOM" id="CLU_029517_1_1_3"/>
<dbReference type="InterPro" id="IPR017853">
    <property type="entry name" value="GH"/>
</dbReference>
<evidence type="ECO:0000256" key="2">
    <source>
        <dbReference type="SAM" id="Phobius"/>
    </source>
</evidence>
<sequence length="412" mass="48294">MFFKYFQSSIRLFFNINILKVSVRFFLAIALFLFINFQQSWSQGLPHSPEIRGVWLTNVDSDILYSSQHLTSGLQRLKSLNFNTIYPTIWQGGYTLYPSPVAQRVFGVAIDPNPGLKKRDVLQEIVTQGHQQNFTVIPWFEFGFMAPASSELVKKHPSWLTRKQDGSLIEKEGVEERVWLNPFHPEVQQFILDLIAEVVKNYDIDGIQFDDHFALPAEFGYDDHTIKLYQKEHNGQSPSPDFYETYWVRWRADKINQFMKKTFETIKSIKPNCIVSLSPNPLHFSLPAYLQDWFTWERKGWIEQLVLQIYRPDLNRFITELERSEVTLAKNHIPVAIGILSGLKNRSTPMNIIEQQIAEIRKRKFAGVSFFFYESLWNWSEESESERQQKLKHLFPTSVNIDHDQVGVEFKS</sequence>
<proteinExistence type="predicted"/>
<dbReference type="InterPro" id="IPR052177">
    <property type="entry name" value="Divisome_Glycosyl_Hydrolase"/>
</dbReference>
<evidence type="ECO:0000313" key="5">
    <source>
        <dbReference type="Proteomes" id="UP000027395"/>
    </source>
</evidence>
<dbReference type="AlphaFoldDB" id="A0A073CHM5"/>
<keyword evidence="2" id="KW-0812">Transmembrane</keyword>
<dbReference type="EC" id="2.4.1.18" evidence="4"/>
<keyword evidence="2" id="KW-0472">Membrane</keyword>
<dbReference type="GO" id="GO:0003844">
    <property type="term" value="F:1,4-alpha-glucan branching enzyme activity"/>
    <property type="evidence" value="ECO:0007669"/>
    <property type="project" value="UniProtKB-EC"/>
</dbReference>
<dbReference type="Proteomes" id="UP000027395">
    <property type="component" value="Chromosome"/>
</dbReference>
<dbReference type="Pfam" id="PF02638">
    <property type="entry name" value="GHL10"/>
    <property type="match status" value="1"/>
</dbReference>
<keyword evidence="1" id="KW-0732">Signal</keyword>
<keyword evidence="4" id="KW-0328">Glycosyltransferase</keyword>
<protein>
    <submittedName>
        <fullName evidence="4">1,4-alpha-glucan-branching enzyme</fullName>
        <ecNumber evidence="4">2.4.1.18</ecNumber>
    </submittedName>
</protein>
<evidence type="ECO:0000256" key="1">
    <source>
        <dbReference type="ARBA" id="ARBA00022729"/>
    </source>
</evidence>
<dbReference type="InterPro" id="IPR003790">
    <property type="entry name" value="GHL10"/>
</dbReference>
<dbReference type="PATRIC" id="fig|388467.6.peg.2217"/>
<dbReference type="SUPFAM" id="SSF51445">
    <property type="entry name" value="(Trans)glycosidases"/>
    <property type="match status" value="1"/>
</dbReference>
<dbReference type="EMBL" id="CM002803">
    <property type="protein sequence ID" value="KEI67208.1"/>
    <property type="molecule type" value="Genomic_DNA"/>
</dbReference>
<dbReference type="Gene3D" id="3.20.20.80">
    <property type="entry name" value="Glycosidases"/>
    <property type="match status" value="1"/>
</dbReference>
<evidence type="ECO:0000313" key="4">
    <source>
        <dbReference type="EMBL" id="KEI67208.1"/>
    </source>
</evidence>
<dbReference type="eggNOG" id="COG1649">
    <property type="taxonomic scope" value="Bacteria"/>
</dbReference>
<accession>A0A073CHM5</accession>
<dbReference type="PANTHER" id="PTHR43405:SF1">
    <property type="entry name" value="GLYCOSYL HYDROLASE DIGH"/>
    <property type="match status" value="1"/>
</dbReference>
<evidence type="ECO:0000259" key="3">
    <source>
        <dbReference type="Pfam" id="PF02638"/>
    </source>
</evidence>
<name>A0A073CHM5_PLAA1</name>
<feature type="domain" description="Glycosyl hydrolase-like 10" evidence="3">
    <location>
        <begin position="50"/>
        <end position="353"/>
    </location>
</feature>
<keyword evidence="4" id="KW-0808">Transferase</keyword>
<gene>
    <name evidence="4" type="ORF">A19Y_2273</name>
</gene>
<feature type="transmembrane region" description="Helical" evidence="2">
    <location>
        <begin position="12"/>
        <end position="35"/>
    </location>
</feature>
<reference evidence="4 5" key="1">
    <citation type="journal article" date="2014" name="Appl. Environ. Microbiol.">
        <title>Elucidation of insertion elements encoded on plasmids and in vitro construction of shuttle vectors from the toxic cyanobacterium Planktothrix.</title>
        <authorList>
            <person name="Christiansen G."/>
            <person name="Goesmann A."/>
            <person name="Kurmayer R."/>
        </authorList>
    </citation>
    <scope>NUCLEOTIDE SEQUENCE [LARGE SCALE GENOMIC DNA]</scope>
    <source>
        <strain evidence="4 5">NIVA-CYA 126/8</strain>
    </source>
</reference>
<dbReference type="STRING" id="388467.A19Y_2273"/>
<dbReference type="PANTHER" id="PTHR43405">
    <property type="entry name" value="GLYCOSYL HYDROLASE DIGH"/>
    <property type="match status" value="1"/>
</dbReference>
<organism evidence="4 5">
    <name type="scientific">Planktothrix agardhii (strain NIVA-CYA 126/8)</name>
    <dbReference type="NCBI Taxonomy" id="388467"/>
    <lineage>
        <taxon>Bacteria</taxon>
        <taxon>Bacillati</taxon>
        <taxon>Cyanobacteriota</taxon>
        <taxon>Cyanophyceae</taxon>
        <taxon>Oscillatoriophycideae</taxon>
        <taxon>Oscillatoriales</taxon>
        <taxon>Microcoleaceae</taxon>
        <taxon>Planktothrix</taxon>
    </lineage>
</organism>
<dbReference type="RefSeq" id="WP_081846374.1">
    <property type="nucleotide sequence ID" value="NZ_CM002803.1"/>
</dbReference>
<keyword evidence="5" id="KW-1185">Reference proteome</keyword>
<keyword evidence="2" id="KW-1133">Transmembrane helix</keyword>